<dbReference type="Pfam" id="PF13304">
    <property type="entry name" value="AAA_21"/>
    <property type="match status" value="1"/>
</dbReference>
<keyword evidence="3" id="KW-1185">Reference proteome</keyword>
<organism evidence="2 3">
    <name type="scientific">Chamaesiphon polymorphus CCALA 037</name>
    <dbReference type="NCBI Taxonomy" id="2107692"/>
    <lineage>
        <taxon>Bacteria</taxon>
        <taxon>Bacillati</taxon>
        <taxon>Cyanobacteriota</taxon>
        <taxon>Cyanophyceae</taxon>
        <taxon>Gomontiellales</taxon>
        <taxon>Chamaesiphonaceae</taxon>
        <taxon>Chamaesiphon</taxon>
    </lineage>
</organism>
<dbReference type="Proteomes" id="UP000238937">
    <property type="component" value="Unassembled WGS sequence"/>
</dbReference>
<dbReference type="EMBL" id="PVWO01000056">
    <property type="protein sequence ID" value="PSB57905.1"/>
    <property type="molecule type" value="Genomic_DNA"/>
</dbReference>
<proteinExistence type="predicted"/>
<dbReference type="GO" id="GO:0005524">
    <property type="term" value="F:ATP binding"/>
    <property type="evidence" value="ECO:0007669"/>
    <property type="project" value="InterPro"/>
</dbReference>
<sequence length="411" mass="46614">MIEFSVGNYRSFKDVVTFSMVAAPIPHEDETTDLNNVFAIAQDIDLLKSAAIYGANASGKSNLIRAIAFVKSFVLNSAIGRRVKEPIETEVYKLSKDTENEPSYFEIIFSLGKNRYRYGFEVDRHSIKSEWLYQTLTITESELFSREGKDINVSKNFEEGQDLANRTRADALFLSVVAQFAGDIATDITDWFDSLVIISDIDDEVFCKTITDNIVIEDNNGRQYIKDLTKSLDLGIEDINLFKIPIDAEQSSFRYEIKTTHWKYDAEGNKLSLEKFDIGKEESAGTQKLYGLSGMLMNLIRIGGILIVDELDARLHPLITCAIVRLFNSSKTNPNNAQLIFTTHDTNLLSCNLFRKDQVWFTEKNRYGATDLYSLVEYKIPWQASFEQDYIAGKYGAVPFIGDLSRLLGKK</sequence>
<dbReference type="InterPro" id="IPR003959">
    <property type="entry name" value="ATPase_AAA_core"/>
</dbReference>
<dbReference type="GO" id="GO:0016887">
    <property type="term" value="F:ATP hydrolysis activity"/>
    <property type="evidence" value="ECO:0007669"/>
    <property type="project" value="InterPro"/>
</dbReference>
<evidence type="ECO:0000313" key="3">
    <source>
        <dbReference type="Proteomes" id="UP000238937"/>
    </source>
</evidence>
<accession>A0A2T1GJC6</accession>
<evidence type="ECO:0000313" key="2">
    <source>
        <dbReference type="EMBL" id="PSB57905.1"/>
    </source>
</evidence>
<comment type="caution">
    <text evidence="2">The sequence shown here is derived from an EMBL/GenBank/DDBJ whole genome shotgun (WGS) entry which is preliminary data.</text>
</comment>
<dbReference type="AlphaFoldDB" id="A0A2T1GJC6"/>
<dbReference type="PANTHER" id="PTHR40396">
    <property type="entry name" value="ATPASE-LIKE PROTEIN"/>
    <property type="match status" value="1"/>
</dbReference>
<evidence type="ECO:0000259" key="1">
    <source>
        <dbReference type="Pfam" id="PF13304"/>
    </source>
</evidence>
<feature type="domain" description="ATPase AAA-type core" evidence="1">
    <location>
        <begin position="50"/>
        <end position="350"/>
    </location>
</feature>
<dbReference type="InterPro" id="IPR027417">
    <property type="entry name" value="P-loop_NTPase"/>
</dbReference>
<dbReference type="PANTHER" id="PTHR40396:SF1">
    <property type="entry name" value="ATPASE AAA-TYPE CORE DOMAIN-CONTAINING PROTEIN"/>
    <property type="match status" value="1"/>
</dbReference>
<gene>
    <name evidence="2" type="ORF">C7B77_06700</name>
</gene>
<name>A0A2T1GJC6_9CYAN</name>
<dbReference type="Gene3D" id="3.40.50.300">
    <property type="entry name" value="P-loop containing nucleotide triphosphate hydrolases"/>
    <property type="match status" value="1"/>
</dbReference>
<dbReference type="OrthoDB" id="9809324at2"/>
<protein>
    <submittedName>
        <fullName evidence="2">Abortive infection protein</fullName>
    </submittedName>
</protein>
<dbReference type="SUPFAM" id="SSF52540">
    <property type="entry name" value="P-loop containing nucleoside triphosphate hydrolases"/>
    <property type="match status" value="1"/>
</dbReference>
<dbReference type="RefSeq" id="WP_106301857.1">
    <property type="nucleotide sequence ID" value="NZ_PVWO01000056.1"/>
</dbReference>
<reference evidence="2 3" key="1">
    <citation type="submission" date="2018-03" db="EMBL/GenBank/DDBJ databases">
        <title>The ancient ancestry and fast evolution of plastids.</title>
        <authorList>
            <person name="Moore K.R."/>
            <person name="Magnabosco C."/>
            <person name="Momper L."/>
            <person name="Gold D.A."/>
            <person name="Bosak T."/>
            <person name="Fournier G.P."/>
        </authorList>
    </citation>
    <scope>NUCLEOTIDE SEQUENCE [LARGE SCALE GENOMIC DNA]</scope>
    <source>
        <strain evidence="2 3">CCALA 037</strain>
    </source>
</reference>